<organism evidence="9 10">
    <name type="scientific">Elysia marginata</name>
    <dbReference type="NCBI Taxonomy" id="1093978"/>
    <lineage>
        <taxon>Eukaryota</taxon>
        <taxon>Metazoa</taxon>
        <taxon>Spiralia</taxon>
        <taxon>Lophotrochozoa</taxon>
        <taxon>Mollusca</taxon>
        <taxon>Gastropoda</taxon>
        <taxon>Heterobranchia</taxon>
        <taxon>Euthyneura</taxon>
        <taxon>Panpulmonata</taxon>
        <taxon>Sacoglossa</taxon>
        <taxon>Placobranchoidea</taxon>
        <taxon>Plakobranchidae</taxon>
        <taxon>Elysia</taxon>
    </lineage>
</organism>
<keyword evidence="4 6" id="KW-1015">Disulfide bond</keyword>
<protein>
    <submittedName>
        <fullName evidence="9">Neurogenic locus notch homolog protein 1</fullName>
    </submittedName>
</protein>
<keyword evidence="5" id="KW-0325">Glycoprotein</keyword>
<dbReference type="PROSITE" id="PS50025">
    <property type="entry name" value="LAM_G_DOMAIN"/>
    <property type="match status" value="1"/>
</dbReference>
<feature type="domain" description="EGF-like" evidence="8">
    <location>
        <begin position="383"/>
        <end position="419"/>
    </location>
</feature>
<evidence type="ECO:0000256" key="1">
    <source>
        <dbReference type="ARBA" id="ARBA00022536"/>
    </source>
</evidence>
<dbReference type="SMART" id="SM00179">
    <property type="entry name" value="EGF_CA"/>
    <property type="match status" value="3"/>
</dbReference>
<dbReference type="PROSITE" id="PS50026">
    <property type="entry name" value="EGF_3"/>
    <property type="match status" value="3"/>
</dbReference>
<comment type="caution">
    <text evidence="6">Lacks conserved residue(s) required for the propagation of feature annotation.</text>
</comment>
<evidence type="ECO:0000256" key="3">
    <source>
        <dbReference type="ARBA" id="ARBA00022737"/>
    </source>
</evidence>
<sequence>MRIYILTQNIFQISSHLCSVSPCQGIACNIDINECDSNPCSSQATCVEGINFYTCICPAGFEGPSCSVDIDECASNPCLHGGTCHQGQPSTFNCSCPPGVIGELCEVVATATFNGASALTFDLSSATQVEQPSSISTGSTRRRRRAVEDAEVNGESFTYRIIHHGGVVPLSRYRRQAIPFPIDGAGNSVISEVRFTMATTVLEGILLVLTGVTSTGSPQHVVLEIANGDLHLSANDGSRLLSNQVTISGQSTSGVINHVVQLTLTSGQIELRLNPTACGDSDIEGNENSRDARCATVTLDFSRSQDVQNGSFSAWTLNEQFFFGGVSEFTSYLRSIVKDTKGFVGCLGNLMVNGRSVNLADADELSPTQNNTAVDGLDFGCASHSPCLNTSCANGGTCQDLWLSKVCSCALGFSSERCDFQNMANFEPQSMLHFAGNPVLSKIEFYLSSANDTGLILYTLTTDSLSLSLDNGQIRLQLISYDTGRDLVTRVGDDLHLQGWVKVAVEFNGTQYKLDVTSQEMVSLGSVSGTAGSPILVTGPLFLGALHAHPALDKWRTREEGLPSYLSNVSVKSERPVQQ</sequence>
<dbReference type="SUPFAM" id="SSF57196">
    <property type="entry name" value="EGF/Laminin"/>
    <property type="match status" value="1"/>
</dbReference>
<evidence type="ECO:0000256" key="4">
    <source>
        <dbReference type="ARBA" id="ARBA00023157"/>
    </source>
</evidence>
<dbReference type="PROSITE" id="PS01186">
    <property type="entry name" value="EGF_2"/>
    <property type="match status" value="2"/>
</dbReference>
<evidence type="ECO:0000256" key="5">
    <source>
        <dbReference type="ARBA" id="ARBA00023180"/>
    </source>
</evidence>
<dbReference type="Gene3D" id="2.60.120.200">
    <property type="match status" value="2"/>
</dbReference>
<dbReference type="InterPro" id="IPR001881">
    <property type="entry name" value="EGF-like_Ca-bd_dom"/>
</dbReference>
<proteinExistence type="predicted"/>
<dbReference type="Gene3D" id="2.10.25.10">
    <property type="entry name" value="Laminin"/>
    <property type="match status" value="3"/>
</dbReference>
<dbReference type="InterPro" id="IPR050906">
    <property type="entry name" value="Notch_signaling"/>
</dbReference>
<dbReference type="InterPro" id="IPR001791">
    <property type="entry name" value="Laminin_G"/>
</dbReference>
<evidence type="ECO:0000256" key="6">
    <source>
        <dbReference type="PROSITE-ProRule" id="PRU00076"/>
    </source>
</evidence>
<dbReference type="Proteomes" id="UP000762676">
    <property type="component" value="Unassembled WGS sequence"/>
</dbReference>
<comment type="caution">
    <text evidence="9">The sequence shown here is derived from an EMBL/GenBank/DDBJ whole genome shotgun (WGS) entry which is preliminary data.</text>
</comment>
<dbReference type="GO" id="GO:0005509">
    <property type="term" value="F:calcium ion binding"/>
    <property type="evidence" value="ECO:0007669"/>
    <property type="project" value="InterPro"/>
</dbReference>
<feature type="disulfide bond" evidence="6">
    <location>
        <begin position="96"/>
        <end position="105"/>
    </location>
</feature>
<evidence type="ECO:0000256" key="2">
    <source>
        <dbReference type="ARBA" id="ARBA00022729"/>
    </source>
</evidence>
<evidence type="ECO:0000259" key="8">
    <source>
        <dbReference type="PROSITE" id="PS50026"/>
    </source>
</evidence>
<dbReference type="FunFam" id="2.10.25.10:FF:000004">
    <property type="entry name" value="Neurogenic locus notch 1"/>
    <property type="match status" value="2"/>
</dbReference>
<dbReference type="Pfam" id="PF12661">
    <property type="entry name" value="hEGF"/>
    <property type="match status" value="1"/>
</dbReference>
<feature type="domain" description="EGF-like" evidence="8">
    <location>
        <begin position="69"/>
        <end position="106"/>
    </location>
</feature>
<feature type="disulfide bond" evidence="6">
    <location>
        <begin position="57"/>
        <end position="66"/>
    </location>
</feature>
<dbReference type="EMBL" id="BMAT01001618">
    <property type="protein sequence ID" value="GFR89190.1"/>
    <property type="molecule type" value="Genomic_DNA"/>
</dbReference>
<feature type="disulfide bond" evidence="6">
    <location>
        <begin position="409"/>
        <end position="418"/>
    </location>
</feature>
<dbReference type="SMART" id="SM00282">
    <property type="entry name" value="LamG"/>
    <property type="match status" value="2"/>
</dbReference>
<keyword evidence="1 6" id="KW-0245">EGF-like domain</keyword>
<keyword evidence="2" id="KW-0732">Signal</keyword>
<accession>A0AAV4GX16</accession>
<dbReference type="SUPFAM" id="SSF49899">
    <property type="entry name" value="Concanavalin A-like lectins/glucanases"/>
    <property type="match status" value="2"/>
</dbReference>
<dbReference type="AlphaFoldDB" id="A0AAV4GX16"/>
<dbReference type="InterPro" id="IPR000742">
    <property type="entry name" value="EGF"/>
</dbReference>
<feature type="domain" description="Laminin G" evidence="7">
    <location>
        <begin position="167"/>
        <end position="381"/>
    </location>
</feature>
<dbReference type="Pfam" id="PF00054">
    <property type="entry name" value="Laminin_G_1"/>
    <property type="match status" value="1"/>
</dbReference>
<name>A0AAV4GX16_9GAST</name>
<dbReference type="CDD" id="cd00054">
    <property type="entry name" value="EGF_CA"/>
    <property type="match status" value="3"/>
</dbReference>
<dbReference type="CDD" id="cd00110">
    <property type="entry name" value="LamG"/>
    <property type="match status" value="1"/>
</dbReference>
<keyword evidence="3" id="KW-0677">Repeat</keyword>
<gene>
    <name evidence="9" type="ORF">ElyMa_000787900</name>
</gene>
<evidence type="ECO:0000259" key="7">
    <source>
        <dbReference type="PROSITE" id="PS50025"/>
    </source>
</evidence>
<keyword evidence="10" id="KW-1185">Reference proteome</keyword>
<reference evidence="9 10" key="1">
    <citation type="journal article" date="2021" name="Elife">
        <title>Chloroplast acquisition without the gene transfer in kleptoplastic sea slugs, Plakobranchus ocellatus.</title>
        <authorList>
            <person name="Maeda T."/>
            <person name="Takahashi S."/>
            <person name="Yoshida T."/>
            <person name="Shimamura S."/>
            <person name="Takaki Y."/>
            <person name="Nagai Y."/>
            <person name="Toyoda A."/>
            <person name="Suzuki Y."/>
            <person name="Arimoto A."/>
            <person name="Ishii H."/>
            <person name="Satoh N."/>
            <person name="Nishiyama T."/>
            <person name="Hasebe M."/>
            <person name="Maruyama T."/>
            <person name="Minagawa J."/>
            <person name="Obokata J."/>
            <person name="Shigenobu S."/>
        </authorList>
    </citation>
    <scope>NUCLEOTIDE SEQUENCE [LARGE SCALE GENOMIC DNA]</scope>
</reference>
<dbReference type="PANTHER" id="PTHR24044:SF506">
    <property type="entry name" value="NEUROGENIC LOCUS NOTCH HOMOLOG PROTEIN 2-LIKE"/>
    <property type="match status" value="1"/>
</dbReference>
<dbReference type="PANTHER" id="PTHR24044">
    <property type="entry name" value="NOTCH LIGAND FAMILY MEMBER"/>
    <property type="match status" value="1"/>
</dbReference>
<dbReference type="Pfam" id="PF00008">
    <property type="entry name" value="EGF"/>
    <property type="match status" value="2"/>
</dbReference>
<dbReference type="InterPro" id="IPR013320">
    <property type="entry name" value="ConA-like_dom_sf"/>
</dbReference>
<dbReference type="GO" id="GO:0005112">
    <property type="term" value="F:Notch binding"/>
    <property type="evidence" value="ECO:0007669"/>
    <property type="project" value="TreeGrafter"/>
</dbReference>
<dbReference type="PROSITE" id="PS00022">
    <property type="entry name" value="EGF_1"/>
    <property type="match status" value="2"/>
</dbReference>
<dbReference type="InterPro" id="IPR013032">
    <property type="entry name" value="EGF-like_CS"/>
</dbReference>
<dbReference type="Pfam" id="PF02210">
    <property type="entry name" value="Laminin_G_2"/>
    <property type="match status" value="1"/>
</dbReference>
<dbReference type="SMART" id="SM00181">
    <property type="entry name" value="EGF"/>
    <property type="match status" value="3"/>
</dbReference>
<feature type="domain" description="EGF-like" evidence="8">
    <location>
        <begin position="31"/>
        <end position="67"/>
    </location>
</feature>
<evidence type="ECO:0000313" key="9">
    <source>
        <dbReference type="EMBL" id="GFR89190.1"/>
    </source>
</evidence>
<evidence type="ECO:0000313" key="10">
    <source>
        <dbReference type="Proteomes" id="UP000762676"/>
    </source>
</evidence>